<reference evidence="2" key="1">
    <citation type="submission" date="2018-06" db="EMBL/GenBank/DDBJ databases">
        <authorList>
            <person name="Zhirakovskaya E."/>
        </authorList>
    </citation>
    <scope>NUCLEOTIDE SEQUENCE</scope>
</reference>
<organism evidence="2">
    <name type="scientific">hydrothermal vent metagenome</name>
    <dbReference type="NCBI Taxonomy" id="652676"/>
    <lineage>
        <taxon>unclassified sequences</taxon>
        <taxon>metagenomes</taxon>
        <taxon>ecological metagenomes</taxon>
    </lineage>
</organism>
<evidence type="ECO:0000313" key="2">
    <source>
        <dbReference type="EMBL" id="VAW71155.1"/>
    </source>
</evidence>
<dbReference type="AlphaFoldDB" id="A0A3B0XRV1"/>
<accession>A0A3B0XRV1</accession>
<dbReference type="InterPro" id="IPR002545">
    <property type="entry name" value="CheW-lke_dom"/>
</dbReference>
<sequence length="254" mass="28776">MRETAKNNSTSKKQISGHKFVDNDLCGHDTAIHEYLESLLLEVDETDESQGAAFHEAPAPAACVLGLEQLVAEIPSTIVETRSEPQTQQEIQQEIQTEELSETPVPEWGQAEFQCLLFKVSGLSLAVPLVKLKSVIAWDEDITQTPNQTQWYLGLVKHLEYQVKVIDTALLVMPENYRKKIETDRGERLSHILLVDDYKWGLACDSIGEVIWLKPEDVKWRKNKTTRAWLSGTSLEHLCAIMDTEVFAQMLDKV</sequence>
<feature type="domain" description="CheW-like" evidence="1">
    <location>
        <begin position="112"/>
        <end position="253"/>
    </location>
</feature>
<dbReference type="Pfam" id="PF01584">
    <property type="entry name" value="CheW"/>
    <property type="match status" value="1"/>
</dbReference>
<dbReference type="EMBL" id="UOFJ01000571">
    <property type="protein sequence ID" value="VAW71155.1"/>
    <property type="molecule type" value="Genomic_DNA"/>
</dbReference>
<proteinExistence type="predicted"/>
<dbReference type="SUPFAM" id="SSF50341">
    <property type="entry name" value="CheW-like"/>
    <property type="match status" value="1"/>
</dbReference>
<dbReference type="InterPro" id="IPR014506">
    <property type="entry name" value="UCP020479_CheW"/>
</dbReference>
<dbReference type="SMART" id="SM00260">
    <property type="entry name" value="CheW"/>
    <property type="match status" value="1"/>
</dbReference>
<gene>
    <name evidence="2" type="ORF">MNBD_GAMMA10-1924</name>
</gene>
<protein>
    <recommendedName>
        <fullName evidence="1">CheW-like domain-containing protein</fullName>
    </recommendedName>
</protein>
<dbReference type="PIRSF" id="PIRSF020479">
    <property type="entry name" value="UCP020479_CheW"/>
    <property type="match status" value="1"/>
</dbReference>
<dbReference type="GO" id="GO:0007165">
    <property type="term" value="P:signal transduction"/>
    <property type="evidence" value="ECO:0007669"/>
    <property type="project" value="InterPro"/>
</dbReference>
<dbReference type="GO" id="GO:0006935">
    <property type="term" value="P:chemotaxis"/>
    <property type="evidence" value="ECO:0007669"/>
    <property type="project" value="InterPro"/>
</dbReference>
<dbReference type="InterPro" id="IPR036061">
    <property type="entry name" value="CheW-like_dom_sf"/>
</dbReference>
<evidence type="ECO:0000259" key="1">
    <source>
        <dbReference type="PROSITE" id="PS50851"/>
    </source>
</evidence>
<dbReference type="PROSITE" id="PS50851">
    <property type="entry name" value="CHEW"/>
    <property type="match status" value="1"/>
</dbReference>
<name>A0A3B0XRV1_9ZZZZ</name>